<sequence>MPERHLASNMKSPGKPSAASLTFVQEDPTTVQRTRKWAPKTKTGCKTCRIRRVKCDEGRPACKKCISTGRTCDGYETPAAPSGSPPSLSTDQLMRLLDQPAHASGPIYGGSSRAEKEAFFRFYNLTVKQVAGKTDTMFWKINLPQLSQAVRKLAQEIPSDKDGLWNWQVQWDYMDDGVIADKLKPFVEKKIVEYLGVQEEMLVEAVEEHLRKHGTAATLAEELEGALDDEAEDLVKKLWRMVIFFTESEKRGLPA</sequence>
<evidence type="ECO:0000313" key="1">
    <source>
        <dbReference type="EMBL" id="KAJ3492653.1"/>
    </source>
</evidence>
<dbReference type="EMBL" id="JANAKD010000574">
    <property type="protein sequence ID" value="KAJ3492653.1"/>
    <property type="molecule type" value="Genomic_DNA"/>
</dbReference>
<gene>
    <name evidence="1" type="ORF">NLG97_g5246</name>
</gene>
<accession>A0ACC1QT30</accession>
<protein>
    <submittedName>
        <fullName evidence="1">Uncharacterized protein</fullName>
    </submittedName>
</protein>
<proteinExistence type="predicted"/>
<dbReference type="Proteomes" id="UP001148737">
    <property type="component" value="Unassembled WGS sequence"/>
</dbReference>
<reference evidence="1" key="1">
    <citation type="submission" date="2022-07" db="EMBL/GenBank/DDBJ databases">
        <title>Genome Sequence of Lecanicillium saksenae.</title>
        <authorList>
            <person name="Buettner E."/>
        </authorList>
    </citation>
    <scope>NUCLEOTIDE SEQUENCE</scope>
    <source>
        <strain evidence="1">VT-O1</strain>
    </source>
</reference>
<name>A0ACC1QT30_9HYPO</name>
<keyword evidence="2" id="KW-1185">Reference proteome</keyword>
<comment type="caution">
    <text evidence="1">The sequence shown here is derived from an EMBL/GenBank/DDBJ whole genome shotgun (WGS) entry which is preliminary data.</text>
</comment>
<organism evidence="1 2">
    <name type="scientific">Lecanicillium saksenae</name>
    <dbReference type="NCBI Taxonomy" id="468837"/>
    <lineage>
        <taxon>Eukaryota</taxon>
        <taxon>Fungi</taxon>
        <taxon>Dikarya</taxon>
        <taxon>Ascomycota</taxon>
        <taxon>Pezizomycotina</taxon>
        <taxon>Sordariomycetes</taxon>
        <taxon>Hypocreomycetidae</taxon>
        <taxon>Hypocreales</taxon>
        <taxon>Cordycipitaceae</taxon>
        <taxon>Lecanicillium</taxon>
    </lineage>
</organism>
<evidence type="ECO:0000313" key="2">
    <source>
        <dbReference type="Proteomes" id="UP001148737"/>
    </source>
</evidence>